<comment type="caution">
    <text evidence="2">The sequence shown here is derived from an EMBL/GenBank/DDBJ whole genome shotgun (WGS) entry which is preliminary data.</text>
</comment>
<feature type="compositionally biased region" description="Polar residues" evidence="1">
    <location>
        <begin position="1"/>
        <end position="23"/>
    </location>
</feature>
<evidence type="ECO:0000313" key="3">
    <source>
        <dbReference type="Proteomes" id="UP000193642"/>
    </source>
</evidence>
<reference evidence="2 3" key="1">
    <citation type="submission" date="2016-07" db="EMBL/GenBank/DDBJ databases">
        <title>Pervasive Adenine N6-methylation of Active Genes in Fungi.</title>
        <authorList>
            <consortium name="DOE Joint Genome Institute"/>
            <person name="Mondo S.J."/>
            <person name="Dannebaum R.O."/>
            <person name="Kuo R.C."/>
            <person name="Labutti K."/>
            <person name="Haridas S."/>
            <person name="Kuo A."/>
            <person name="Salamov A."/>
            <person name="Ahrendt S.R."/>
            <person name="Lipzen A."/>
            <person name="Sullivan W."/>
            <person name="Andreopoulos W.B."/>
            <person name="Clum A."/>
            <person name="Lindquist E."/>
            <person name="Daum C."/>
            <person name="Ramamoorthy G.K."/>
            <person name="Gryganskyi A."/>
            <person name="Culley D."/>
            <person name="Magnuson J.K."/>
            <person name="James T.Y."/>
            <person name="O'Malley M.A."/>
            <person name="Stajich J.E."/>
            <person name="Spatafora J.W."/>
            <person name="Visel A."/>
            <person name="Grigoriev I.V."/>
        </authorList>
    </citation>
    <scope>NUCLEOTIDE SEQUENCE [LARGE SCALE GENOMIC DNA]</scope>
    <source>
        <strain evidence="2 3">JEL800</strain>
    </source>
</reference>
<feature type="compositionally biased region" description="Polar residues" evidence="1">
    <location>
        <begin position="48"/>
        <end position="62"/>
    </location>
</feature>
<protein>
    <submittedName>
        <fullName evidence="2">Uncharacterized protein</fullName>
    </submittedName>
</protein>
<feature type="region of interest" description="Disordered" evidence="1">
    <location>
        <begin position="1"/>
        <end position="87"/>
    </location>
</feature>
<dbReference type="EMBL" id="MCGO01000049">
    <property type="protein sequence ID" value="ORY37638.1"/>
    <property type="molecule type" value="Genomic_DNA"/>
</dbReference>
<gene>
    <name evidence="2" type="ORF">BCR33DRAFT_448468</name>
</gene>
<sequence length="190" mass="22374">MRQNQQVDTATTPTRQNPFSPRSRTPRLQEHILPTNNSFHPLKKPPLQHQSHLPQNGATQPNPLHLPKRKHQHPPYIHPQTRLSSNGKSTQLQQKCRSRKPHLKLNLSRLFGNSLNPFKLNWMHKLHFKKAIHQESPLQSMRNSNQCLLVKTDAFWKRFEFGRLFGLEVLVWVTQCPYTIQRPIQRPCRC</sequence>
<organism evidence="2 3">
    <name type="scientific">Rhizoclosmatium globosum</name>
    <dbReference type="NCBI Taxonomy" id="329046"/>
    <lineage>
        <taxon>Eukaryota</taxon>
        <taxon>Fungi</taxon>
        <taxon>Fungi incertae sedis</taxon>
        <taxon>Chytridiomycota</taxon>
        <taxon>Chytridiomycota incertae sedis</taxon>
        <taxon>Chytridiomycetes</taxon>
        <taxon>Chytridiales</taxon>
        <taxon>Chytriomycetaceae</taxon>
        <taxon>Rhizoclosmatium</taxon>
    </lineage>
</organism>
<name>A0A1Y2BSB2_9FUNG</name>
<dbReference type="Proteomes" id="UP000193642">
    <property type="component" value="Unassembled WGS sequence"/>
</dbReference>
<accession>A0A1Y2BSB2</accession>
<dbReference type="AlphaFoldDB" id="A0A1Y2BSB2"/>
<proteinExistence type="predicted"/>
<evidence type="ECO:0000256" key="1">
    <source>
        <dbReference type="SAM" id="MobiDB-lite"/>
    </source>
</evidence>
<evidence type="ECO:0000313" key="2">
    <source>
        <dbReference type="EMBL" id="ORY37638.1"/>
    </source>
</evidence>
<keyword evidence="3" id="KW-1185">Reference proteome</keyword>